<dbReference type="RefSeq" id="WP_076534436.1">
    <property type="nucleotide sequence ID" value="NZ_BMEH01000017.1"/>
</dbReference>
<feature type="domain" description="Resolvase/invertase-type recombinase catalytic" evidence="2">
    <location>
        <begin position="9"/>
        <end position="157"/>
    </location>
</feature>
<dbReference type="InterPro" id="IPR006119">
    <property type="entry name" value="Resolv_N"/>
</dbReference>
<protein>
    <submittedName>
        <fullName evidence="3">Site-specific DNA recombinase</fullName>
    </submittedName>
</protein>
<dbReference type="EMBL" id="FTOT01000018">
    <property type="protein sequence ID" value="SIT24667.1"/>
    <property type="molecule type" value="Genomic_DNA"/>
</dbReference>
<dbReference type="OrthoDB" id="7735915at2"/>
<feature type="region of interest" description="Disordered" evidence="1">
    <location>
        <begin position="229"/>
        <end position="248"/>
    </location>
</feature>
<evidence type="ECO:0000259" key="2">
    <source>
        <dbReference type="PROSITE" id="PS51736"/>
    </source>
</evidence>
<dbReference type="Pfam" id="PF00239">
    <property type="entry name" value="Resolvase"/>
    <property type="match status" value="1"/>
</dbReference>
<dbReference type="SMART" id="SM00857">
    <property type="entry name" value="Resolvase"/>
    <property type="match status" value="1"/>
</dbReference>
<dbReference type="GO" id="GO:0003677">
    <property type="term" value="F:DNA binding"/>
    <property type="evidence" value="ECO:0007669"/>
    <property type="project" value="InterPro"/>
</dbReference>
<dbReference type="Proteomes" id="UP000186141">
    <property type="component" value="Unassembled WGS sequence"/>
</dbReference>
<dbReference type="STRING" id="1086013.SAMN05421774_1189"/>
<dbReference type="CDD" id="cd00338">
    <property type="entry name" value="Ser_Recombinase"/>
    <property type="match status" value="1"/>
</dbReference>
<accession>A0A1N7QQ87</accession>
<dbReference type="Gene3D" id="3.40.50.1390">
    <property type="entry name" value="Resolvase, N-terminal catalytic domain"/>
    <property type="match status" value="1"/>
</dbReference>
<dbReference type="SUPFAM" id="SSF53041">
    <property type="entry name" value="Resolvase-like"/>
    <property type="match status" value="1"/>
</dbReference>
<gene>
    <name evidence="3" type="ORF">SAMN05421774_1189</name>
</gene>
<evidence type="ECO:0000313" key="3">
    <source>
        <dbReference type="EMBL" id="SIT24667.1"/>
    </source>
</evidence>
<dbReference type="PANTHER" id="PTHR30461">
    <property type="entry name" value="DNA-INVERTASE FROM LAMBDOID PROPHAGE"/>
    <property type="match status" value="1"/>
</dbReference>
<dbReference type="InterPro" id="IPR036162">
    <property type="entry name" value="Resolvase-like_N_sf"/>
</dbReference>
<reference evidence="3 4" key="1">
    <citation type="submission" date="2017-01" db="EMBL/GenBank/DDBJ databases">
        <authorList>
            <person name="Mah S.A."/>
            <person name="Swanson W.J."/>
            <person name="Moy G.W."/>
            <person name="Vacquier V.D."/>
        </authorList>
    </citation>
    <scope>NUCLEOTIDE SEQUENCE [LARGE SCALE GENOMIC DNA]</scope>
    <source>
        <strain evidence="3 4">DSM 26375</strain>
    </source>
</reference>
<name>A0A1N7QQ87_9RHOB</name>
<dbReference type="PROSITE" id="PS51736">
    <property type="entry name" value="RECOMBINASES_3"/>
    <property type="match status" value="1"/>
</dbReference>
<evidence type="ECO:0000256" key="1">
    <source>
        <dbReference type="SAM" id="MobiDB-lite"/>
    </source>
</evidence>
<dbReference type="AlphaFoldDB" id="A0A1N7QQ87"/>
<proteinExistence type="predicted"/>
<keyword evidence="4" id="KW-1185">Reference proteome</keyword>
<evidence type="ECO:0000313" key="4">
    <source>
        <dbReference type="Proteomes" id="UP000186141"/>
    </source>
</evidence>
<dbReference type="InterPro" id="IPR050639">
    <property type="entry name" value="SSR_resolvase"/>
</dbReference>
<dbReference type="GO" id="GO:0000150">
    <property type="term" value="F:DNA strand exchange activity"/>
    <property type="evidence" value="ECO:0007669"/>
    <property type="project" value="InterPro"/>
</dbReference>
<organism evidence="3 4">
    <name type="scientific">Gemmobacter megaterium</name>
    <dbReference type="NCBI Taxonomy" id="1086013"/>
    <lineage>
        <taxon>Bacteria</taxon>
        <taxon>Pseudomonadati</taxon>
        <taxon>Pseudomonadota</taxon>
        <taxon>Alphaproteobacteria</taxon>
        <taxon>Rhodobacterales</taxon>
        <taxon>Paracoccaceae</taxon>
        <taxon>Gemmobacter</taxon>
    </lineage>
</organism>
<sequence length="258" mass="28604">MNITTIPTTAIAYTRVSSEKQRKNGQSLEEQRLAIETYAHHSHLRIVDWFEDVASAGGSRSISRRPAFQAAVEKAEKLGVPIVVASFDRLSRDLKSFIDLVRHRDLVFLSAEEGSYLTPANLEARIARAEANNMRRSQSAKDEYAQRRALGLSARNPDLDGARKKSADVRSAKAQAKADHLAKILRSDPSLADLSLQKLSDRLNELGHHDLEGRAWTKASVHSALTRLKQAPEGETPEPALSDQDTAELKKNPIFGMF</sequence>
<dbReference type="PANTHER" id="PTHR30461:SF23">
    <property type="entry name" value="DNA RECOMBINASE-RELATED"/>
    <property type="match status" value="1"/>
</dbReference>